<gene>
    <name evidence="1" type="ORF">GCM10017774_70620</name>
</gene>
<organism evidence="1 2">
    <name type="scientific">Lentzea cavernae</name>
    <dbReference type="NCBI Taxonomy" id="2020703"/>
    <lineage>
        <taxon>Bacteria</taxon>
        <taxon>Bacillati</taxon>
        <taxon>Actinomycetota</taxon>
        <taxon>Actinomycetes</taxon>
        <taxon>Pseudonocardiales</taxon>
        <taxon>Pseudonocardiaceae</taxon>
        <taxon>Lentzea</taxon>
    </lineage>
</organism>
<proteinExistence type="predicted"/>
<name>A0ABQ3MPS3_9PSEU</name>
<dbReference type="EMBL" id="BNAR01000014">
    <property type="protein sequence ID" value="GHH54920.1"/>
    <property type="molecule type" value="Genomic_DNA"/>
</dbReference>
<evidence type="ECO:0008006" key="3">
    <source>
        <dbReference type="Google" id="ProtNLM"/>
    </source>
</evidence>
<keyword evidence="2" id="KW-1185">Reference proteome</keyword>
<evidence type="ECO:0000313" key="1">
    <source>
        <dbReference type="EMBL" id="GHH54920.1"/>
    </source>
</evidence>
<dbReference type="Proteomes" id="UP000605568">
    <property type="component" value="Unassembled WGS sequence"/>
</dbReference>
<accession>A0ABQ3MPS3</accession>
<comment type="caution">
    <text evidence="1">The sequence shown here is derived from an EMBL/GenBank/DDBJ whole genome shotgun (WGS) entry which is preliminary data.</text>
</comment>
<sequence>MLRHGELPVVLIGHITGAVRNAPVAEVSPRCWSRRAASSDTISAAMEQDDLVLLITVVVEAANEHQARAACDALLSRAGAQIVDARDCSDEEPGCWAVVITRPSTEKATHNVAAALARAVRTFVRGLGEDFPTPRVACEPPTAWTVLDEPELINGLVPGAERVLVEVWVGDDPFGAGTLRDISPAKPS</sequence>
<protein>
    <recommendedName>
        <fullName evidence="3">Divalent cation tolerance protein</fullName>
    </recommendedName>
</protein>
<evidence type="ECO:0000313" key="2">
    <source>
        <dbReference type="Proteomes" id="UP000605568"/>
    </source>
</evidence>
<reference evidence="2" key="1">
    <citation type="journal article" date="2019" name="Int. J. Syst. Evol. Microbiol.">
        <title>The Global Catalogue of Microorganisms (GCM) 10K type strain sequencing project: providing services to taxonomists for standard genome sequencing and annotation.</title>
        <authorList>
            <consortium name="The Broad Institute Genomics Platform"/>
            <consortium name="The Broad Institute Genome Sequencing Center for Infectious Disease"/>
            <person name="Wu L."/>
            <person name="Ma J."/>
        </authorList>
    </citation>
    <scope>NUCLEOTIDE SEQUENCE [LARGE SCALE GENOMIC DNA]</scope>
    <source>
        <strain evidence="2">CGMCC 4.7367</strain>
    </source>
</reference>